<name>A0ABP5QWN3_9MICO</name>
<dbReference type="Proteomes" id="UP001500929">
    <property type="component" value="Unassembled WGS sequence"/>
</dbReference>
<dbReference type="EMBL" id="BAAAQY010000010">
    <property type="protein sequence ID" value="GAA2244018.1"/>
    <property type="molecule type" value="Genomic_DNA"/>
</dbReference>
<dbReference type="SUPFAM" id="SSF54909">
    <property type="entry name" value="Dimeric alpha+beta barrel"/>
    <property type="match status" value="1"/>
</dbReference>
<comment type="caution">
    <text evidence="2">The sequence shown here is derived from an EMBL/GenBank/DDBJ whole genome shotgun (WGS) entry which is preliminary data.</text>
</comment>
<dbReference type="InterPro" id="IPR013097">
    <property type="entry name" value="Dabb"/>
</dbReference>
<dbReference type="SMART" id="SM00886">
    <property type="entry name" value="Dabb"/>
    <property type="match status" value="1"/>
</dbReference>
<dbReference type="InterPro" id="IPR011008">
    <property type="entry name" value="Dimeric_a/b-barrel"/>
</dbReference>
<gene>
    <name evidence="2" type="ORF">GCM10009851_31580</name>
</gene>
<feature type="domain" description="Stress-response A/B barrel" evidence="1">
    <location>
        <begin position="2"/>
        <end position="95"/>
    </location>
</feature>
<proteinExistence type="predicted"/>
<evidence type="ECO:0000313" key="3">
    <source>
        <dbReference type="Proteomes" id="UP001500929"/>
    </source>
</evidence>
<sequence>MILHLAAFRWKDDVTDDDVAALTAALSEMAVGIPEIRSYTAGANLHLRPAGADYGVAAVLDDAAGLDAYLDHPAHLAVYEKHLGRMIAERSAVQLPIEEGSFR</sequence>
<protein>
    <submittedName>
        <fullName evidence="2">Dabb family protein</fullName>
    </submittedName>
</protein>
<evidence type="ECO:0000313" key="2">
    <source>
        <dbReference type="EMBL" id="GAA2244018.1"/>
    </source>
</evidence>
<dbReference type="PROSITE" id="PS51502">
    <property type="entry name" value="S_R_A_B_BARREL"/>
    <property type="match status" value="1"/>
</dbReference>
<dbReference type="RefSeq" id="WP_259480277.1">
    <property type="nucleotide sequence ID" value="NZ_BAAAQY010000010.1"/>
</dbReference>
<evidence type="ECO:0000259" key="1">
    <source>
        <dbReference type="PROSITE" id="PS51502"/>
    </source>
</evidence>
<keyword evidence="3" id="KW-1185">Reference proteome</keyword>
<dbReference type="Gene3D" id="3.30.70.100">
    <property type="match status" value="1"/>
</dbReference>
<organism evidence="2 3">
    <name type="scientific">Herbiconiux moechotypicola</name>
    <dbReference type="NCBI Taxonomy" id="637393"/>
    <lineage>
        <taxon>Bacteria</taxon>
        <taxon>Bacillati</taxon>
        <taxon>Actinomycetota</taxon>
        <taxon>Actinomycetes</taxon>
        <taxon>Micrococcales</taxon>
        <taxon>Microbacteriaceae</taxon>
        <taxon>Herbiconiux</taxon>
    </lineage>
</organism>
<reference evidence="3" key="1">
    <citation type="journal article" date="2019" name="Int. J. Syst. Evol. Microbiol.">
        <title>The Global Catalogue of Microorganisms (GCM) 10K type strain sequencing project: providing services to taxonomists for standard genome sequencing and annotation.</title>
        <authorList>
            <consortium name="The Broad Institute Genomics Platform"/>
            <consortium name="The Broad Institute Genome Sequencing Center for Infectious Disease"/>
            <person name="Wu L."/>
            <person name="Ma J."/>
        </authorList>
    </citation>
    <scope>NUCLEOTIDE SEQUENCE [LARGE SCALE GENOMIC DNA]</scope>
    <source>
        <strain evidence="3">JCM 16117</strain>
    </source>
</reference>
<dbReference type="Pfam" id="PF07876">
    <property type="entry name" value="Dabb"/>
    <property type="match status" value="1"/>
</dbReference>
<accession>A0ABP5QWN3</accession>